<evidence type="ECO:0000313" key="3">
    <source>
        <dbReference type="EMBL" id="ACU52861.1"/>
    </source>
</evidence>
<evidence type="ECO:0000259" key="2">
    <source>
        <dbReference type="Pfam" id="PF13386"/>
    </source>
</evidence>
<feature type="domain" description="Urease accessory protein UreH-like transmembrane" evidence="2">
    <location>
        <begin position="12"/>
        <end position="177"/>
    </location>
</feature>
<dbReference type="EMBL" id="CP001605">
    <property type="protein sequence ID" value="ACU52861.1"/>
    <property type="molecule type" value="Genomic_DNA"/>
</dbReference>
<evidence type="ECO:0000313" key="4">
    <source>
        <dbReference type="Proteomes" id="UP000008074"/>
    </source>
</evidence>
<keyword evidence="1" id="KW-0812">Transmembrane</keyword>
<dbReference type="AlphaFoldDB" id="C7LK99"/>
<gene>
    <name evidence="3" type="ordered locus">SMDSEM_153</name>
</gene>
<dbReference type="InterPro" id="IPR039447">
    <property type="entry name" value="UreH-like_TM_dom"/>
</dbReference>
<keyword evidence="1" id="KW-1133">Transmembrane helix</keyword>
<accession>C7LK99</accession>
<dbReference type="PANTHER" id="PTHR42208:SF1">
    <property type="entry name" value="HEAVY METAL TRANSPORTER"/>
    <property type="match status" value="1"/>
</dbReference>
<name>C7LK99_KARMS</name>
<feature type="transmembrane region" description="Helical" evidence="1">
    <location>
        <begin position="12"/>
        <end position="34"/>
    </location>
</feature>
<reference evidence="3 4" key="1">
    <citation type="journal article" date="2009" name="Proc. Natl. Acad. Sci. U.S.A.">
        <title>Convergent evolution of metabolic roles in bacterial co-symbionts of insects.</title>
        <authorList>
            <person name="McCutcheon J.P."/>
            <person name="McDonald B.R."/>
            <person name="Moran N.A."/>
        </authorList>
    </citation>
    <scope>NUCLEOTIDE SEQUENCE [LARGE SCALE GENOMIC DNA]</scope>
    <source>
        <strain evidence="3 4">SMDSEM</strain>
    </source>
</reference>
<dbReference type="Pfam" id="PF13386">
    <property type="entry name" value="DsbD_2"/>
    <property type="match status" value="1"/>
</dbReference>
<sequence>MEKLNCSYISLGFLLGIISSIHCFSMCGPITFFFLKKKENQMLKKNFNNFNYQIGRMISYILLGYIFGTIGYRLNLIGYQKKTSLFLGGNIIFSSLMKRNHLIIKNPLYFLLKKLIFLKKNFFFLKGLFNGLIPCSIVYIAISIAISIGNSLLGGIFMFYFGLGTVPMMFTLFSISIKNLLIFNLKKILNITLLKIIMGFLLLIRGLGIIDFYPNPKLIYGKESCRRG</sequence>
<dbReference type="PANTHER" id="PTHR42208">
    <property type="entry name" value="HEAVY METAL TRANSPORTER-RELATED"/>
    <property type="match status" value="1"/>
</dbReference>
<dbReference type="HOGENOM" id="CLU_032635_1_0_10"/>
<dbReference type="STRING" id="595499.SMDSEM_153"/>
<dbReference type="Proteomes" id="UP000008074">
    <property type="component" value="Chromosome"/>
</dbReference>
<feature type="transmembrane region" description="Helical" evidence="1">
    <location>
        <begin position="123"/>
        <end position="146"/>
    </location>
</feature>
<organism evidence="3 4">
    <name type="scientific">Karelsulcia muelleri (strain SMDSEM)</name>
    <name type="common">Sulcia muelleri</name>
    <dbReference type="NCBI Taxonomy" id="595499"/>
    <lineage>
        <taxon>Bacteria</taxon>
        <taxon>Pseudomonadati</taxon>
        <taxon>Bacteroidota</taxon>
        <taxon>Flavobacteriia</taxon>
        <taxon>Flavobacteriales</taxon>
        <taxon>Candidatus Karelsulcia</taxon>
    </lineage>
</organism>
<proteinExistence type="predicted"/>
<feature type="transmembrane region" description="Helical" evidence="1">
    <location>
        <begin position="188"/>
        <end position="210"/>
    </location>
</feature>
<feature type="transmembrane region" description="Helical" evidence="1">
    <location>
        <begin position="152"/>
        <end position="176"/>
    </location>
</feature>
<feature type="transmembrane region" description="Helical" evidence="1">
    <location>
        <begin position="54"/>
        <end position="72"/>
    </location>
</feature>
<evidence type="ECO:0000256" key="1">
    <source>
        <dbReference type="SAM" id="Phobius"/>
    </source>
</evidence>
<protein>
    <recommendedName>
        <fullName evidence="2">Urease accessory protein UreH-like transmembrane domain-containing protein</fullName>
    </recommendedName>
</protein>
<dbReference type="KEGG" id="sms:SMDSEM_153"/>
<keyword evidence="1" id="KW-0472">Membrane</keyword>